<keyword evidence="2 4" id="KW-0863">Zinc-finger</keyword>
<dbReference type="OMA" id="GHFRVCA"/>
<evidence type="ECO:0000256" key="1">
    <source>
        <dbReference type="ARBA" id="ARBA00022723"/>
    </source>
</evidence>
<dbReference type="EMBL" id="NKQK01000003">
    <property type="protein sequence ID" value="PSS32462.1"/>
    <property type="molecule type" value="Genomic_DNA"/>
</dbReference>
<dbReference type="PROSITE" id="PS50089">
    <property type="entry name" value="ZF_RING_2"/>
    <property type="match status" value="1"/>
</dbReference>
<comment type="caution">
    <text evidence="8">The sequence shown here is derived from an EMBL/GenBank/DDBJ whole genome shotgun (WGS) entry which is preliminary data.</text>
</comment>
<evidence type="ECO:0000256" key="3">
    <source>
        <dbReference type="ARBA" id="ARBA00022833"/>
    </source>
</evidence>
<dbReference type="Gramene" id="PSS32462">
    <property type="protein sequence ID" value="PSS32462"/>
    <property type="gene ID" value="CEY00_Acc02761"/>
</dbReference>
<evidence type="ECO:0000256" key="2">
    <source>
        <dbReference type="ARBA" id="ARBA00022771"/>
    </source>
</evidence>
<dbReference type="InterPro" id="IPR013083">
    <property type="entry name" value="Znf_RING/FYVE/PHD"/>
</dbReference>
<dbReference type="Pfam" id="PF13920">
    <property type="entry name" value="zf-C3HC4_3"/>
    <property type="match status" value="1"/>
</dbReference>
<dbReference type="InParanoid" id="A0A2R6RR08"/>
<name>A0A2R6RR08_ACTCC</name>
<feature type="coiled-coil region" evidence="5">
    <location>
        <begin position="114"/>
        <end position="180"/>
    </location>
</feature>
<evidence type="ECO:0000259" key="7">
    <source>
        <dbReference type="PROSITE" id="PS50089"/>
    </source>
</evidence>
<evidence type="ECO:0000256" key="6">
    <source>
        <dbReference type="SAM" id="MobiDB-lite"/>
    </source>
</evidence>
<keyword evidence="9" id="KW-1185">Reference proteome</keyword>
<reference evidence="8 9" key="1">
    <citation type="submission" date="2017-07" db="EMBL/GenBank/DDBJ databases">
        <title>An improved, manually edited Actinidia chinensis var. chinensis (kiwifruit) genome highlights the challenges associated with draft genomes and gene prediction in plants.</title>
        <authorList>
            <person name="Pilkington S."/>
            <person name="Crowhurst R."/>
            <person name="Hilario E."/>
            <person name="Nardozza S."/>
            <person name="Fraser L."/>
            <person name="Peng Y."/>
            <person name="Gunaseelan K."/>
            <person name="Simpson R."/>
            <person name="Tahir J."/>
            <person name="Deroles S."/>
            <person name="Templeton K."/>
            <person name="Luo Z."/>
            <person name="Davy M."/>
            <person name="Cheng C."/>
            <person name="Mcneilage M."/>
            <person name="Scaglione D."/>
            <person name="Liu Y."/>
            <person name="Zhang Q."/>
            <person name="Datson P."/>
            <person name="De Silva N."/>
            <person name="Gardiner S."/>
            <person name="Bassett H."/>
            <person name="Chagne D."/>
            <person name="Mccallum J."/>
            <person name="Dzierzon H."/>
            <person name="Deng C."/>
            <person name="Wang Y.-Y."/>
            <person name="Barron N."/>
            <person name="Manako K."/>
            <person name="Bowen J."/>
            <person name="Foster T."/>
            <person name="Erridge Z."/>
            <person name="Tiffin H."/>
            <person name="Waite C."/>
            <person name="Davies K."/>
            <person name="Grierson E."/>
            <person name="Laing W."/>
            <person name="Kirk R."/>
            <person name="Chen X."/>
            <person name="Wood M."/>
            <person name="Montefiori M."/>
            <person name="Brummell D."/>
            <person name="Schwinn K."/>
            <person name="Catanach A."/>
            <person name="Fullerton C."/>
            <person name="Li D."/>
            <person name="Meiyalaghan S."/>
            <person name="Nieuwenhuizen N."/>
            <person name="Read N."/>
            <person name="Prakash R."/>
            <person name="Hunter D."/>
            <person name="Zhang H."/>
            <person name="Mckenzie M."/>
            <person name="Knabel M."/>
            <person name="Harris A."/>
            <person name="Allan A."/>
            <person name="Chen A."/>
            <person name="Janssen B."/>
            <person name="Plunkett B."/>
            <person name="Dwamena C."/>
            <person name="Voogd C."/>
            <person name="Leif D."/>
            <person name="Lafferty D."/>
            <person name="Souleyre E."/>
            <person name="Varkonyi-Gasic E."/>
            <person name="Gambi F."/>
            <person name="Hanley J."/>
            <person name="Yao J.-L."/>
            <person name="Cheung J."/>
            <person name="David K."/>
            <person name="Warren B."/>
            <person name="Marsh K."/>
            <person name="Snowden K."/>
            <person name="Lin-Wang K."/>
            <person name="Brian L."/>
            <person name="Martinez-Sanchez M."/>
            <person name="Wang M."/>
            <person name="Ileperuma N."/>
            <person name="Macnee N."/>
            <person name="Campin R."/>
            <person name="Mcatee P."/>
            <person name="Drummond R."/>
            <person name="Espley R."/>
            <person name="Ireland H."/>
            <person name="Wu R."/>
            <person name="Atkinson R."/>
            <person name="Karunairetnam S."/>
            <person name="Bulley S."/>
            <person name="Chunkath S."/>
            <person name="Hanley Z."/>
            <person name="Storey R."/>
            <person name="Thrimawithana A."/>
            <person name="Thomson S."/>
            <person name="David C."/>
            <person name="Testolin R."/>
        </authorList>
    </citation>
    <scope>NUCLEOTIDE SEQUENCE [LARGE SCALE GENOMIC DNA]</scope>
    <source>
        <strain evidence="9">cv. Red5</strain>
        <tissue evidence="8">Young leaf</tissue>
    </source>
</reference>
<dbReference type="Gene3D" id="3.30.40.10">
    <property type="entry name" value="Zinc/RING finger domain, C3HC4 (zinc finger)"/>
    <property type="match status" value="1"/>
</dbReference>
<sequence>MFQNNGGVINSRKRKEVATSGDTTPAMTPFSLQNQRPPQSSLSAALLNRQPPPPAPSQTWSMPFLSFTSLLTDDRPLEIVEQSDQIDEIIKTHSEQLRRKLAEKWMGYYNTLLCAAEENASKKLREREQDLEKTMRMKEQLFQNIAAQSSAEAKAWQAKAQKLEEQTASLSAKLQKANMRRVCGEGGSRQGCAFPEDSESSSADPDRVELVNLACKACRHQVATVMLWPCHHLSVCKECDVVSRQCPVCLAIKTSSVEVCLP</sequence>
<accession>A0A2R6RR08</accession>
<dbReference type="AlphaFoldDB" id="A0A2R6RR08"/>
<dbReference type="PANTHER" id="PTHR42647">
    <property type="entry name" value="SBP (S-RIBONUCLEASE BINDING PROTEIN) FAMILY PROTEIN"/>
    <property type="match status" value="1"/>
</dbReference>
<dbReference type="GO" id="GO:0008270">
    <property type="term" value="F:zinc ion binding"/>
    <property type="evidence" value="ECO:0007669"/>
    <property type="project" value="UniProtKB-KW"/>
</dbReference>
<reference evidence="9" key="2">
    <citation type="journal article" date="2018" name="BMC Genomics">
        <title>A manually annotated Actinidia chinensis var. chinensis (kiwifruit) genome highlights the challenges associated with draft genomes and gene prediction in plants.</title>
        <authorList>
            <person name="Pilkington S.M."/>
            <person name="Crowhurst R."/>
            <person name="Hilario E."/>
            <person name="Nardozza S."/>
            <person name="Fraser L."/>
            <person name="Peng Y."/>
            <person name="Gunaseelan K."/>
            <person name="Simpson R."/>
            <person name="Tahir J."/>
            <person name="Deroles S.C."/>
            <person name="Templeton K."/>
            <person name="Luo Z."/>
            <person name="Davy M."/>
            <person name="Cheng C."/>
            <person name="McNeilage M."/>
            <person name="Scaglione D."/>
            <person name="Liu Y."/>
            <person name="Zhang Q."/>
            <person name="Datson P."/>
            <person name="De Silva N."/>
            <person name="Gardiner S.E."/>
            <person name="Bassett H."/>
            <person name="Chagne D."/>
            <person name="McCallum J."/>
            <person name="Dzierzon H."/>
            <person name="Deng C."/>
            <person name="Wang Y.Y."/>
            <person name="Barron L."/>
            <person name="Manako K."/>
            <person name="Bowen J."/>
            <person name="Foster T.M."/>
            <person name="Erridge Z.A."/>
            <person name="Tiffin H."/>
            <person name="Waite C.N."/>
            <person name="Davies K.M."/>
            <person name="Grierson E.P."/>
            <person name="Laing W.A."/>
            <person name="Kirk R."/>
            <person name="Chen X."/>
            <person name="Wood M."/>
            <person name="Montefiori M."/>
            <person name="Brummell D.A."/>
            <person name="Schwinn K.E."/>
            <person name="Catanach A."/>
            <person name="Fullerton C."/>
            <person name="Li D."/>
            <person name="Meiyalaghan S."/>
            <person name="Nieuwenhuizen N."/>
            <person name="Read N."/>
            <person name="Prakash R."/>
            <person name="Hunter D."/>
            <person name="Zhang H."/>
            <person name="McKenzie M."/>
            <person name="Knabel M."/>
            <person name="Harris A."/>
            <person name="Allan A.C."/>
            <person name="Gleave A."/>
            <person name="Chen A."/>
            <person name="Janssen B.J."/>
            <person name="Plunkett B."/>
            <person name="Ampomah-Dwamena C."/>
            <person name="Voogd C."/>
            <person name="Leif D."/>
            <person name="Lafferty D."/>
            <person name="Souleyre E.J.F."/>
            <person name="Varkonyi-Gasic E."/>
            <person name="Gambi F."/>
            <person name="Hanley J."/>
            <person name="Yao J.L."/>
            <person name="Cheung J."/>
            <person name="David K.M."/>
            <person name="Warren B."/>
            <person name="Marsh K."/>
            <person name="Snowden K.C."/>
            <person name="Lin-Wang K."/>
            <person name="Brian L."/>
            <person name="Martinez-Sanchez M."/>
            <person name="Wang M."/>
            <person name="Ileperuma N."/>
            <person name="Macnee N."/>
            <person name="Campin R."/>
            <person name="McAtee P."/>
            <person name="Drummond R.S.M."/>
            <person name="Espley R.V."/>
            <person name="Ireland H.S."/>
            <person name="Wu R."/>
            <person name="Atkinson R.G."/>
            <person name="Karunairetnam S."/>
            <person name="Bulley S."/>
            <person name="Chunkath S."/>
            <person name="Hanley Z."/>
            <person name="Storey R."/>
            <person name="Thrimawithana A.H."/>
            <person name="Thomson S."/>
            <person name="David C."/>
            <person name="Testolin R."/>
            <person name="Huang H."/>
            <person name="Hellens R.P."/>
            <person name="Schaffer R.J."/>
        </authorList>
    </citation>
    <scope>NUCLEOTIDE SEQUENCE [LARGE SCALE GENOMIC DNA]</scope>
    <source>
        <strain evidence="9">cv. Red5</strain>
    </source>
</reference>
<feature type="region of interest" description="Disordered" evidence="6">
    <location>
        <begin position="1"/>
        <end position="61"/>
    </location>
</feature>
<evidence type="ECO:0000256" key="5">
    <source>
        <dbReference type="SAM" id="Coils"/>
    </source>
</evidence>
<feature type="domain" description="RING-type" evidence="7">
    <location>
        <begin position="215"/>
        <end position="249"/>
    </location>
</feature>
<keyword evidence="1" id="KW-0479">Metal-binding</keyword>
<feature type="compositionally biased region" description="Polar residues" evidence="6">
    <location>
        <begin position="20"/>
        <end position="43"/>
    </location>
</feature>
<dbReference type="InterPro" id="IPR001841">
    <property type="entry name" value="Znf_RING"/>
</dbReference>
<evidence type="ECO:0000313" key="9">
    <source>
        <dbReference type="Proteomes" id="UP000241394"/>
    </source>
</evidence>
<dbReference type="STRING" id="1590841.A0A2R6RR08"/>
<evidence type="ECO:0000313" key="8">
    <source>
        <dbReference type="EMBL" id="PSS32462.1"/>
    </source>
</evidence>
<dbReference type="GO" id="GO:0004842">
    <property type="term" value="F:ubiquitin-protein transferase activity"/>
    <property type="evidence" value="ECO:0007669"/>
    <property type="project" value="TreeGrafter"/>
</dbReference>
<organism evidence="8 9">
    <name type="scientific">Actinidia chinensis var. chinensis</name>
    <name type="common">Chinese soft-hair kiwi</name>
    <dbReference type="NCBI Taxonomy" id="1590841"/>
    <lineage>
        <taxon>Eukaryota</taxon>
        <taxon>Viridiplantae</taxon>
        <taxon>Streptophyta</taxon>
        <taxon>Embryophyta</taxon>
        <taxon>Tracheophyta</taxon>
        <taxon>Spermatophyta</taxon>
        <taxon>Magnoliopsida</taxon>
        <taxon>eudicotyledons</taxon>
        <taxon>Gunneridae</taxon>
        <taxon>Pentapetalae</taxon>
        <taxon>asterids</taxon>
        <taxon>Ericales</taxon>
        <taxon>Actinidiaceae</taxon>
        <taxon>Actinidia</taxon>
    </lineage>
</organism>
<dbReference type="Proteomes" id="UP000241394">
    <property type="component" value="Chromosome LG3"/>
</dbReference>
<evidence type="ECO:0000256" key="4">
    <source>
        <dbReference type="PROSITE-ProRule" id="PRU00175"/>
    </source>
</evidence>
<proteinExistence type="predicted"/>
<dbReference type="OrthoDB" id="1711136at2759"/>
<protein>
    <submittedName>
        <fullName evidence="8">E3 ubiquitin-protein like</fullName>
    </submittedName>
</protein>
<dbReference type="PANTHER" id="PTHR42647:SF5">
    <property type="entry name" value="SBP (S-RIBONUCLEASE BINDING PROTEIN) FAMILY PROTEIN"/>
    <property type="match status" value="1"/>
</dbReference>
<keyword evidence="5" id="KW-0175">Coiled coil</keyword>
<gene>
    <name evidence="8" type="ORF">CEY00_Acc02761</name>
</gene>
<keyword evidence="3" id="KW-0862">Zinc</keyword>